<evidence type="ECO:0000313" key="2">
    <source>
        <dbReference type="EMBL" id="NYF91268.1"/>
    </source>
</evidence>
<organism evidence="2 3">
    <name type="scientific">Tunturiibacter lichenicola</name>
    <dbReference type="NCBI Taxonomy" id="2051959"/>
    <lineage>
        <taxon>Bacteria</taxon>
        <taxon>Pseudomonadati</taxon>
        <taxon>Acidobacteriota</taxon>
        <taxon>Terriglobia</taxon>
        <taxon>Terriglobales</taxon>
        <taxon>Acidobacteriaceae</taxon>
        <taxon>Tunturiibacter</taxon>
    </lineage>
</organism>
<dbReference type="AlphaFoldDB" id="A0A852VEH8"/>
<feature type="region of interest" description="Disordered" evidence="1">
    <location>
        <begin position="52"/>
        <end position="85"/>
    </location>
</feature>
<reference evidence="2 3" key="1">
    <citation type="submission" date="2020-07" db="EMBL/GenBank/DDBJ databases">
        <title>Genomic Encyclopedia of Type Strains, Phase IV (KMG-V): Genome sequencing to study the core and pangenomes of soil and plant-associated prokaryotes.</title>
        <authorList>
            <person name="Whitman W."/>
        </authorList>
    </citation>
    <scope>NUCLEOTIDE SEQUENCE [LARGE SCALE GENOMIC DNA]</scope>
    <source>
        <strain evidence="2 3">M8UP22</strain>
    </source>
</reference>
<evidence type="ECO:0000256" key="1">
    <source>
        <dbReference type="SAM" id="MobiDB-lite"/>
    </source>
</evidence>
<feature type="compositionally biased region" description="Polar residues" evidence="1">
    <location>
        <begin position="59"/>
        <end position="74"/>
    </location>
</feature>
<dbReference type="EMBL" id="JACCCU010000002">
    <property type="protein sequence ID" value="NYF91268.1"/>
    <property type="molecule type" value="Genomic_DNA"/>
</dbReference>
<protein>
    <submittedName>
        <fullName evidence="2">Uncharacterized protein</fullName>
    </submittedName>
</protein>
<gene>
    <name evidence="2" type="ORF">HDF08_003370</name>
</gene>
<comment type="caution">
    <text evidence="2">The sequence shown here is derived from an EMBL/GenBank/DDBJ whole genome shotgun (WGS) entry which is preliminary data.</text>
</comment>
<proteinExistence type="predicted"/>
<dbReference type="Proteomes" id="UP000564385">
    <property type="component" value="Unassembled WGS sequence"/>
</dbReference>
<evidence type="ECO:0000313" key="3">
    <source>
        <dbReference type="Proteomes" id="UP000564385"/>
    </source>
</evidence>
<sequence length="122" mass="13819">MRLMAASAHRNKPVPGQPKINLKKLAYLLKPKSRVLKHHIHHASHHVFTIKKPRRNTRFSRNPLQKPQQTSNFSLARHSKKNLQKVPKLLPGRFQESDLRAASRTIPISASPCAVETKAASN</sequence>
<accession>A0A852VEH8</accession>
<name>A0A852VEH8_9BACT</name>